<dbReference type="Proteomes" id="UP000324222">
    <property type="component" value="Unassembled WGS sequence"/>
</dbReference>
<comment type="caution">
    <text evidence="1">The sequence shown here is derived from an EMBL/GenBank/DDBJ whole genome shotgun (WGS) entry which is preliminary data.</text>
</comment>
<name>A0A5B7H8C3_PORTR</name>
<evidence type="ECO:0000313" key="1">
    <source>
        <dbReference type="EMBL" id="MPC65298.1"/>
    </source>
</evidence>
<accession>A0A5B7H8C3</accession>
<gene>
    <name evidence="1" type="ORF">E2C01_059432</name>
</gene>
<organism evidence="1 2">
    <name type="scientific">Portunus trituberculatus</name>
    <name type="common">Swimming crab</name>
    <name type="synonym">Neptunus trituberculatus</name>
    <dbReference type="NCBI Taxonomy" id="210409"/>
    <lineage>
        <taxon>Eukaryota</taxon>
        <taxon>Metazoa</taxon>
        <taxon>Ecdysozoa</taxon>
        <taxon>Arthropoda</taxon>
        <taxon>Crustacea</taxon>
        <taxon>Multicrustacea</taxon>
        <taxon>Malacostraca</taxon>
        <taxon>Eumalacostraca</taxon>
        <taxon>Eucarida</taxon>
        <taxon>Decapoda</taxon>
        <taxon>Pleocyemata</taxon>
        <taxon>Brachyura</taxon>
        <taxon>Eubrachyura</taxon>
        <taxon>Portunoidea</taxon>
        <taxon>Portunidae</taxon>
        <taxon>Portuninae</taxon>
        <taxon>Portunus</taxon>
    </lineage>
</organism>
<reference evidence="1 2" key="1">
    <citation type="submission" date="2019-05" db="EMBL/GenBank/DDBJ databases">
        <title>Another draft genome of Portunus trituberculatus and its Hox gene families provides insights of decapod evolution.</title>
        <authorList>
            <person name="Jeong J.-H."/>
            <person name="Song I."/>
            <person name="Kim S."/>
            <person name="Choi T."/>
            <person name="Kim D."/>
            <person name="Ryu S."/>
            <person name="Kim W."/>
        </authorList>
    </citation>
    <scope>NUCLEOTIDE SEQUENCE [LARGE SCALE GENOMIC DNA]</scope>
    <source>
        <tissue evidence="1">Muscle</tissue>
    </source>
</reference>
<proteinExistence type="predicted"/>
<keyword evidence="2" id="KW-1185">Reference proteome</keyword>
<protein>
    <submittedName>
        <fullName evidence="1">Uncharacterized protein</fullName>
    </submittedName>
</protein>
<sequence>MGRGGVRRVSVSCSGGLVVLGERSNSLPAKDSSRLLLLLLLATAPCTSRPPPRPPPRPAMQLLAMHMWLL</sequence>
<dbReference type="AlphaFoldDB" id="A0A5B7H8C3"/>
<evidence type="ECO:0000313" key="2">
    <source>
        <dbReference type="Proteomes" id="UP000324222"/>
    </source>
</evidence>
<dbReference type="EMBL" id="VSRR010023177">
    <property type="protein sequence ID" value="MPC65298.1"/>
    <property type="molecule type" value="Genomic_DNA"/>
</dbReference>